<dbReference type="PANTHER" id="PTHR43341">
    <property type="entry name" value="AMINO ACID PERMEASE"/>
    <property type="match status" value="1"/>
</dbReference>
<feature type="domain" description="Amino acid permease/ SLC12A" evidence="10">
    <location>
        <begin position="76"/>
        <end position="545"/>
    </location>
</feature>
<feature type="transmembrane region" description="Helical" evidence="9">
    <location>
        <begin position="518"/>
        <end position="539"/>
    </location>
</feature>
<evidence type="ECO:0000256" key="3">
    <source>
        <dbReference type="ARBA" id="ARBA00022448"/>
    </source>
</evidence>
<dbReference type="GO" id="GO:0015171">
    <property type="term" value="F:amino acid transmembrane transporter activity"/>
    <property type="evidence" value="ECO:0007669"/>
    <property type="project" value="TreeGrafter"/>
</dbReference>
<gene>
    <name evidence="11" type="ORF">LAMI_0D09538G</name>
</gene>
<evidence type="ECO:0000313" key="12">
    <source>
        <dbReference type="Proteomes" id="UP000191024"/>
    </source>
</evidence>
<comment type="similarity">
    <text evidence="2">Belongs to the amino acid-polyamine-organocation (APC) superfamily. YAT (TC 2.A.3.10) family.</text>
</comment>
<dbReference type="InterPro" id="IPR050524">
    <property type="entry name" value="APC_YAT"/>
</dbReference>
<dbReference type="OrthoDB" id="10062876at2759"/>
<evidence type="ECO:0000256" key="6">
    <source>
        <dbReference type="ARBA" id="ARBA00022989"/>
    </source>
</evidence>
<evidence type="ECO:0000259" key="10">
    <source>
        <dbReference type="Pfam" id="PF00324"/>
    </source>
</evidence>
<evidence type="ECO:0000256" key="8">
    <source>
        <dbReference type="SAM" id="MobiDB-lite"/>
    </source>
</evidence>
<dbReference type="PIRSF" id="PIRSF006060">
    <property type="entry name" value="AA_transporter"/>
    <property type="match status" value="1"/>
</dbReference>
<evidence type="ECO:0000256" key="7">
    <source>
        <dbReference type="ARBA" id="ARBA00023136"/>
    </source>
</evidence>
<evidence type="ECO:0000313" key="11">
    <source>
        <dbReference type="EMBL" id="SCU88295.1"/>
    </source>
</evidence>
<accession>A0A1G4JDK3</accession>
<proteinExistence type="inferred from homology"/>
<dbReference type="Proteomes" id="UP000191024">
    <property type="component" value="Chromosome D"/>
</dbReference>
<comment type="subcellular location">
    <subcellularLocation>
        <location evidence="1">Membrane</location>
        <topology evidence="1">Multi-pass membrane protein</topology>
    </subcellularLocation>
</comment>
<evidence type="ECO:0000256" key="4">
    <source>
        <dbReference type="ARBA" id="ARBA00022692"/>
    </source>
</evidence>
<keyword evidence="3" id="KW-0813">Transport</keyword>
<feature type="transmembrane region" description="Helical" evidence="9">
    <location>
        <begin position="486"/>
        <end position="506"/>
    </location>
</feature>
<feature type="transmembrane region" description="Helical" evidence="9">
    <location>
        <begin position="213"/>
        <end position="236"/>
    </location>
</feature>
<dbReference type="GO" id="GO:0016020">
    <property type="term" value="C:membrane"/>
    <property type="evidence" value="ECO:0007669"/>
    <property type="project" value="UniProtKB-SubCell"/>
</dbReference>
<keyword evidence="12" id="KW-1185">Reference proteome</keyword>
<dbReference type="InterPro" id="IPR004840">
    <property type="entry name" value="Amino_acid_permease_CS"/>
</dbReference>
<feature type="transmembrane region" description="Helical" evidence="9">
    <location>
        <begin position="368"/>
        <end position="387"/>
    </location>
</feature>
<keyword evidence="4 9" id="KW-0812">Transmembrane</keyword>
<feature type="transmembrane region" description="Helical" evidence="9">
    <location>
        <begin position="77"/>
        <end position="99"/>
    </location>
</feature>
<evidence type="ECO:0000256" key="9">
    <source>
        <dbReference type="SAM" id="Phobius"/>
    </source>
</evidence>
<organism evidence="11 12">
    <name type="scientific">Lachancea mirantina</name>
    <dbReference type="NCBI Taxonomy" id="1230905"/>
    <lineage>
        <taxon>Eukaryota</taxon>
        <taxon>Fungi</taxon>
        <taxon>Dikarya</taxon>
        <taxon>Ascomycota</taxon>
        <taxon>Saccharomycotina</taxon>
        <taxon>Saccharomycetes</taxon>
        <taxon>Saccharomycetales</taxon>
        <taxon>Saccharomycetaceae</taxon>
        <taxon>Lachancea</taxon>
    </lineage>
</organism>
<protein>
    <submittedName>
        <fullName evidence="11">LAMI_0D09538g1_1</fullName>
    </submittedName>
</protein>
<reference evidence="11 12" key="1">
    <citation type="submission" date="2016-03" db="EMBL/GenBank/DDBJ databases">
        <authorList>
            <person name="Devillers H."/>
        </authorList>
    </citation>
    <scope>NUCLEOTIDE SEQUENCE [LARGE SCALE GENOMIC DNA]</scope>
    <source>
        <strain evidence="11">CBS 11717</strain>
    </source>
</reference>
<feature type="transmembrane region" description="Helical" evidence="9">
    <location>
        <begin position="442"/>
        <end position="465"/>
    </location>
</feature>
<dbReference type="PANTHER" id="PTHR43341:SF15">
    <property type="entry name" value="GENERAL AMINO ACID PERMEASE AGP2"/>
    <property type="match status" value="1"/>
</dbReference>
<dbReference type="Pfam" id="PF00324">
    <property type="entry name" value="AA_permease"/>
    <property type="match status" value="1"/>
</dbReference>
<evidence type="ECO:0000256" key="2">
    <source>
        <dbReference type="ARBA" id="ARBA00006983"/>
    </source>
</evidence>
<dbReference type="Gene3D" id="1.20.1740.10">
    <property type="entry name" value="Amino acid/polyamine transporter I"/>
    <property type="match status" value="1"/>
</dbReference>
<feature type="transmembrane region" description="Helical" evidence="9">
    <location>
        <begin position="105"/>
        <end position="133"/>
    </location>
</feature>
<feature type="transmembrane region" description="Helical" evidence="9">
    <location>
        <begin position="185"/>
        <end position="207"/>
    </location>
</feature>
<keyword evidence="5" id="KW-0029">Amino-acid transport</keyword>
<keyword evidence="7 9" id="KW-0472">Membrane</keyword>
<dbReference type="PROSITE" id="PS00218">
    <property type="entry name" value="AMINO_ACID_PERMEASE_1"/>
    <property type="match status" value="1"/>
</dbReference>
<feature type="transmembrane region" description="Helical" evidence="9">
    <location>
        <begin position="311"/>
        <end position="329"/>
    </location>
</feature>
<feature type="region of interest" description="Disordered" evidence="8">
    <location>
        <begin position="43"/>
        <end position="66"/>
    </location>
</feature>
<feature type="transmembrane region" description="Helical" evidence="9">
    <location>
        <begin position="413"/>
        <end position="430"/>
    </location>
</feature>
<dbReference type="EMBL" id="LT598463">
    <property type="protein sequence ID" value="SCU88295.1"/>
    <property type="molecule type" value="Genomic_DNA"/>
</dbReference>
<keyword evidence="6 9" id="KW-1133">Transmembrane helix</keyword>
<dbReference type="AlphaFoldDB" id="A0A1G4JDK3"/>
<dbReference type="InterPro" id="IPR004841">
    <property type="entry name" value="AA-permease/SLC12A_dom"/>
</dbReference>
<evidence type="ECO:0000256" key="1">
    <source>
        <dbReference type="ARBA" id="ARBA00004141"/>
    </source>
</evidence>
<name>A0A1G4JDK3_9SACH</name>
<sequence length="577" mass="63733">MRIRANPYKLVMDTDTMTGVKTTKAVENVESLEINETNDLNETSASVLSKPVEDGPLGTETPPTEQRTHRKLANRHVQLIGISGVIGTALFVSIGRALYHGGPVFLLVGMALWCLPILCITVSTAEMVCYLPVSSPFLRLASRCVGDSFAVMASWNFWFLECVQIPYEIVGVNTIIHYWREDYSAAIPLVVQVVLYLAISVFAVRYYGETEFWLASFKIVLAAGLFVFTFVVMVGGNPGHDVIGFRYFGEAPVKKYFPTGVAGSSAAGYFQGFLACLIQASFTIAGPDYVSMIAGETRVPRKVLPVAFKQVFVRLTILFLGSSLCVGIVCSANDPNLTAAINEARPGAGASPYVIAMNNLGIKVLPNIVNVALITAAFSAGNAYSYCSSRSLYGMALDGYAPRIFKVCTKQGVPIYAVGASLCWALLSLLQLNANSAVVLNWLVNLITASQLINFAVLCITYLYFRRAYLAQRISLPPLPFKSWGQPYTAIFGLVCVCVMTVVQGYSVFYKGLWNYRDFLFCYLMVFIDLGLYIVHRMLTMRKRRKRQPHEVDLLSGLVEIETHELQDGFTNFRHWA</sequence>
<evidence type="ECO:0000256" key="5">
    <source>
        <dbReference type="ARBA" id="ARBA00022970"/>
    </source>
</evidence>